<protein>
    <submittedName>
        <fullName evidence="2">Uncharacterized protein</fullName>
    </submittedName>
</protein>
<gene>
    <name evidence="2" type="ORF">EZS27_042379</name>
</gene>
<proteinExistence type="predicted"/>
<name>A0A5J4P953_9ZZZZ</name>
<evidence type="ECO:0000313" key="2">
    <source>
        <dbReference type="EMBL" id="KAA6305966.1"/>
    </source>
</evidence>
<sequence>MEKLRVSEGKNVRKKKKREEKYPDCQKTEKHRLPVI</sequence>
<comment type="caution">
    <text evidence="2">The sequence shown here is derived from an EMBL/GenBank/DDBJ whole genome shotgun (WGS) entry which is preliminary data.</text>
</comment>
<dbReference type="AlphaFoldDB" id="A0A5J4P953"/>
<feature type="region of interest" description="Disordered" evidence="1">
    <location>
        <begin position="1"/>
        <end position="36"/>
    </location>
</feature>
<organism evidence="2">
    <name type="scientific">termite gut metagenome</name>
    <dbReference type="NCBI Taxonomy" id="433724"/>
    <lineage>
        <taxon>unclassified sequences</taxon>
        <taxon>metagenomes</taxon>
        <taxon>organismal metagenomes</taxon>
    </lineage>
</organism>
<feature type="compositionally biased region" description="Basic and acidic residues" evidence="1">
    <location>
        <begin position="19"/>
        <end position="36"/>
    </location>
</feature>
<accession>A0A5J4P953</accession>
<evidence type="ECO:0000256" key="1">
    <source>
        <dbReference type="SAM" id="MobiDB-lite"/>
    </source>
</evidence>
<reference evidence="2" key="1">
    <citation type="submission" date="2019-03" db="EMBL/GenBank/DDBJ databases">
        <title>Single cell metagenomics reveals metabolic interactions within the superorganism composed of flagellate Streblomastix strix and complex community of Bacteroidetes bacteria on its surface.</title>
        <authorList>
            <person name="Treitli S.C."/>
            <person name="Kolisko M."/>
            <person name="Husnik F."/>
            <person name="Keeling P."/>
            <person name="Hampl V."/>
        </authorList>
    </citation>
    <scope>NUCLEOTIDE SEQUENCE</scope>
    <source>
        <strain evidence="2">STM</strain>
    </source>
</reference>
<feature type="compositionally biased region" description="Basic and acidic residues" evidence="1">
    <location>
        <begin position="1"/>
        <end position="11"/>
    </location>
</feature>
<dbReference type="EMBL" id="SNRY01010281">
    <property type="protein sequence ID" value="KAA6305966.1"/>
    <property type="molecule type" value="Genomic_DNA"/>
</dbReference>